<dbReference type="GO" id="GO:0005737">
    <property type="term" value="C:cytoplasm"/>
    <property type="evidence" value="ECO:0007669"/>
    <property type="project" value="TreeGrafter"/>
</dbReference>
<evidence type="ECO:0000256" key="9">
    <source>
        <dbReference type="SAM" id="MobiDB-lite"/>
    </source>
</evidence>
<dbReference type="KEGG" id="trg:TRUGW13939_04357"/>
<dbReference type="PROSITE" id="PS00107">
    <property type="entry name" value="PROTEIN_KINASE_ATP"/>
    <property type="match status" value="2"/>
</dbReference>
<feature type="region of interest" description="Disordered" evidence="9">
    <location>
        <begin position="1"/>
        <end position="384"/>
    </location>
</feature>
<evidence type="ECO:0000256" key="7">
    <source>
        <dbReference type="ARBA" id="ARBA00023596"/>
    </source>
</evidence>
<feature type="compositionally biased region" description="Low complexity" evidence="9">
    <location>
        <begin position="262"/>
        <end position="280"/>
    </location>
</feature>
<keyword evidence="12" id="KW-1185">Reference proteome</keyword>
<dbReference type="SMART" id="SM00220">
    <property type="entry name" value="S_TKc"/>
    <property type="match status" value="2"/>
</dbReference>
<comment type="similarity">
    <text evidence="7">Belongs to the protein kinase superfamily. CMGC Ser/Thr protein kinase family.</text>
</comment>
<feature type="binding site" evidence="8">
    <location>
        <position position="860"/>
    </location>
    <ligand>
        <name>ATP</name>
        <dbReference type="ChEBI" id="CHEBI:30616"/>
    </ligand>
</feature>
<evidence type="ECO:0000256" key="6">
    <source>
        <dbReference type="ARBA" id="ARBA00022840"/>
    </source>
</evidence>
<dbReference type="FunFam" id="1.10.510.10:FF:000549">
    <property type="entry name" value="Protein serine/threonine kinase (Ran1), putative"/>
    <property type="match status" value="1"/>
</dbReference>
<dbReference type="Gene3D" id="1.10.510.10">
    <property type="entry name" value="Transferase(Phosphotransferase) domain 1"/>
    <property type="match status" value="2"/>
</dbReference>
<dbReference type="GeneID" id="55991859"/>
<feature type="compositionally biased region" description="Basic residues" evidence="9">
    <location>
        <begin position="58"/>
        <end position="75"/>
    </location>
</feature>
<dbReference type="InterPro" id="IPR011009">
    <property type="entry name" value="Kinase-like_dom_sf"/>
</dbReference>
<dbReference type="SUPFAM" id="SSF56112">
    <property type="entry name" value="Protein kinase-like (PK-like)"/>
    <property type="match status" value="2"/>
</dbReference>
<dbReference type="PANTHER" id="PTHR24058">
    <property type="entry name" value="DUAL SPECIFICITY PROTEIN KINASE"/>
    <property type="match status" value="1"/>
</dbReference>
<keyword evidence="5" id="KW-0418">Kinase</keyword>
<dbReference type="GO" id="GO:0005524">
    <property type="term" value="F:ATP binding"/>
    <property type="evidence" value="ECO:0007669"/>
    <property type="project" value="UniProtKB-UniRule"/>
</dbReference>
<dbReference type="FunFam" id="3.30.200.20:FF:000440">
    <property type="entry name" value="CMGC/DYRK/PRP4 protein kinase, variant"/>
    <property type="match status" value="1"/>
</dbReference>
<sequence>MASRRSRSPSTPSEGEIVESGSETKKATTSQNSVNDNIVNRRARLSPSDSASSSSSAGRRRSRSRSPYHRRGEKRRRYDDYDNDQRYYRGGSHHARYESRSSDYDRPGYDASRRRRPYHDYDRDDGYSGGLRYTDDYERRDKRQRTRSRSPAIRDTRRPKKYDDSDVKESPRVTFAEQSVSERGKPPAVAQSVKVETEREHQVQAPSSKEAQKMHESADQTPEEPAEPVDEAARLEARRKRREAIKAKYRTQDDLRIQALHQGAGSQPTPGTPGTPMSMTDSPMSPVVETPNETPGSEFTVTKDEDLANGNQPMNGTEKDEPSAADYDPTQDMREERQRHDQRNLEDEVSATAYDETEATTQDVLIPDSPRPAPANDGYDMFAEDDDDMFAPETEGKPAHASAQAIPKAQELDMTMLDNWDDPEGYYNVRLGELINGRYHVHQILGKGMFSSVVRATDSKTDKHVAIKIIRQNDTMRKAGLKEIQILEQLLASDPEDKKHVIRFERSFDHKGHLCMVFENLSMNLREVLKKFGRDVGLNLRAIRAYAQQMVLGLSLLRKCGILHADIKPDNLLVNEGRSVLKVCDLGSASPASENEITPYLVSRFYRAPEIILGIPYDYAIDMWSVGCTLYELYTGKILFTGRNNNQMLRSIMECRGKFPPKLLRKGSLASMHFDEMLNFHSTEEDKITGRVVTKMLDFKKPTRDLKSRLMGKGAKGMDESEAREVAQFVDLLDRCLSLNPEKRCTAVEALKHPFMARRSGKAPAEGGGLGLLVVETQVSSDDLRRLTNNFDWRTTMMYHPTMLPTPPASPPLLRCYAPEDRLGMLLANRLELTSILGVGAYGVVYTAVDIQTQVPYAVKALNKTGLDARQRKFQQREISLHHQASRHPNVVSLVRIMDSVDCTFVVIEFCPEGDLFTSITERGQFVGNDPLAKRAFLQILDAVQFCHSIGIYHRDLKPENILVADGGMTVKLADFGLATTECYTTDFGCGSTFYMSPECQQTNPRPCSGYVSPINDVWSLGVILVNLTCGRNPWKRASTEDTTFRAYLKDPEFLRSILPVSSELNVILRRIFECDPAKRITIPELRQLILECPRFTVPAVPRKSGHPEELPPCIFYPYAQGPPAALLYSQYSDSAISDTSLTDNETISSVSSNSDYASESEVDGFTVVDPQVSADFWDVPGHMPGTAGKFALPNQMVPVY</sequence>
<dbReference type="InterPro" id="IPR050494">
    <property type="entry name" value="Ser_Thr_dual-spec_kinase"/>
</dbReference>
<dbReference type="GO" id="GO:0005856">
    <property type="term" value="C:cytoskeleton"/>
    <property type="evidence" value="ECO:0007669"/>
    <property type="project" value="TreeGrafter"/>
</dbReference>
<dbReference type="GO" id="GO:0004674">
    <property type="term" value="F:protein serine/threonine kinase activity"/>
    <property type="evidence" value="ECO:0007669"/>
    <property type="project" value="UniProtKB-KW"/>
</dbReference>
<evidence type="ECO:0000256" key="3">
    <source>
        <dbReference type="ARBA" id="ARBA00022679"/>
    </source>
</evidence>
<feature type="domain" description="Protein kinase" evidence="10">
    <location>
        <begin position="831"/>
        <end position="1096"/>
    </location>
</feature>
<evidence type="ECO:0000259" key="10">
    <source>
        <dbReference type="PROSITE" id="PS50011"/>
    </source>
</evidence>
<evidence type="ECO:0000313" key="12">
    <source>
        <dbReference type="Proteomes" id="UP000509510"/>
    </source>
</evidence>
<dbReference type="InterPro" id="IPR008271">
    <property type="entry name" value="Ser/Thr_kinase_AS"/>
</dbReference>
<feature type="compositionally biased region" description="Acidic residues" evidence="9">
    <location>
        <begin position="221"/>
        <end position="230"/>
    </location>
</feature>
<dbReference type="CDD" id="cd14135">
    <property type="entry name" value="STKc_PRP4"/>
    <property type="match status" value="1"/>
</dbReference>
<dbReference type="InterPro" id="IPR017441">
    <property type="entry name" value="Protein_kinase_ATP_BS"/>
</dbReference>
<dbReference type="EC" id="2.7.11.1" evidence="1"/>
<evidence type="ECO:0000256" key="8">
    <source>
        <dbReference type="PROSITE-ProRule" id="PRU10141"/>
    </source>
</evidence>
<dbReference type="PROSITE" id="PS00108">
    <property type="entry name" value="PROTEIN_KINASE_ST"/>
    <property type="match status" value="2"/>
</dbReference>
<reference evidence="12" key="1">
    <citation type="submission" date="2020-06" db="EMBL/GenBank/DDBJ databases">
        <title>A chromosome-scale genome assembly of Talaromyces rugulosus W13939.</title>
        <authorList>
            <person name="Wang B."/>
            <person name="Guo L."/>
            <person name="Ye K."/>
            <person name="Wang L."/>
        </authorList>
    </citation>
    <scope>NUCLEOTIDE SEQUENCE [LARGE SCALE GENOMIC DNA]</scope>
    <source>
        <strain evidence="12">W13939</strain>
    </source>
</reference>
<feature type="compositionally biased region" description="Basic and acidic residues" evidence="9">
    <location>
        <begin position="95"/>
        <end position="126"/>
    </location>
</feature>
<dbReference type="InterPro" id="IPR044092">
    <property type="entry name" value="STKc_PRP4"/>
</dbReference>
<dbReference type="CDD" id="cd13993">
    <property type="entry name" value="STKc_Pat1_like"/>
    <property type="match status" value="1"/>
</dbReference>
<dbReference type="PANTHER" id="PTHR24058:SF103">
    <property type="entry name" value="SERINE_THREONINE-PROTEIN KINASE PRP4 HOMOLOG"/>
    <property type="match status" value="1"/>
</dbReference>
<evidence type="ECO:0000256" key="1">
    <source>
        <dbReference type="ARBA" id="ARBA00012513"/>
    </source>
</evidence>
<dbReference type="RefSeq" id="XP_035343427.1">
    <property type="nucleotide sequence ID" value="XM_035487534.1"/>
</dbReference>
<feature type="binding site" evidence="8">
    <location>
        <position position="468"/>
    </location>
    <ligand>
        <name>ATP</name>
        <dbReference type="ChEBI" id="CHEBI:30616"/>
    </ligand>
</feature>
<evidence type="ECO:0000256" key="2">
    <source>
        <dbReference type="ARBA" id="ARBA00022527"/>
    </source>
</evidence>
<dbReference type="Proteomes" id="UP000509510">
    <property type="component" value="Chromosome II"/>
</dbReference>
<dbReference type="InterPro" id="IPR000719">
    <property type="entry name" value="Prot_kinase_dom"/>
</dbReference>
<dbReference type="Gene3D" id="3.30.200.20">
    <property type="entry name" value="Phosphorylase Kinase, domain 1"/>
    <property type="match status" value="1"/>
</dbReference>
<feature type="domain" description="Protein kinase" evidence="10">
    <location>
        <begin position="439"/>
        <end position="756"/>
    </location>
</feature>
<dbReference type="EMBL" id="CP055899">
    <property type="protein sequence ID" value="QKX57249.1"/>
    <property type="molecule type" value="Genomic_DNA"/>
</dbReference>
<feature type="compositionally biased region" description="Polar residues" evidence="9">
    <location>
        <begin position="27"/>
        <end position="38"/>
    </location>
</feature>
<feature type="compositionally biased region" description="Basic and acidic residues" evidence="9">
    <location>
        <begin position="331"/>
        <end position="346"/>
    </location>
</feature>
<name>A0A7H8QTH8_TALRU</name>
<feature type="compositionally biased region" description="Low complexity" evidence="9">
    <location>
        <begin position="45"/>
        <end position="57"/>
    </location>
</feature>
<evidence type="ECO:0000313" key="11">
    <source>
        <dbReference type="EMBL" id="QKX57249.1"/>
    </source>
</evidence>
<dbReference type="AlphaFoldDB" id="A0A7H8QTH8"/>
<gene>
    <name evidence="11" type="ORF">TRUGW13939_04357</name>
</gene>
<dbReference type="PROSITE" id="PS50011">
    <property type="entry name" value="PROTEIN_KINASE_DOM"/>
    <property type="match status" value="2"/>
</dbReference>
<dbReference type="FunFam" id="1.10.510.10:FF:000078">
    <property type="entry name" value="Serine/threonine-protein kinase PRP4 homolog"/>
    <property type="match status" value="1"/>
</dbReference>
<keyword evidence="6 8" id="KW-0067">ATP-binding</keyword>
<dbReference type="GO" id="GO:0045292">
    <property type="term" value="P:mRNA cis splicing, via spliceosome"/>
    <property type="evidence" value="ECO:0007669"/>
    <property type="project" value="InterPro"/>
</dbReference>
<feature type="compositionally biased region" description="Basic and acidic residues" evidence="9">
    <location>
        <begin position="152"/>
        <end position="171"/>
    </location>
</feature>
<feature type="compositionally biased region" description="Polar residues" evidence="9">
    <location>
        <begin position="291"/>
        <end position="300"/>
    </location>
</feature>
<feature type="compositionally biased region" description="Basic and acidic residues" evidence="9">
    <location>
        <begin position="244"/>
        <end position="256"/>
    </location>
</feature>
<evidence type="ECO:0000256" key="5">
    <source>
        <dbReference type="ARBA" id="ARBA00022777"/>
    </source>
</evidence>
<keyword evidence="2" id="KW-0723">Serine/threonine-protein kinase</keyword>
<dbReference type="Pfam" id="PF00069">
    <property type="entry name" value="Pkinase"/>
    <property type="match status" value="2"/>
</dbReference>
<organism evidence="11 12">
    <name type="scientific">Talaromyces rugulosus</name>
    <name type="common">Penicillium rugulosum</name>
    <dbReference type="NCBI Taxonomy" id="121627"/>
    <lineage>
        <taxon>Eukaryota</taxon>
        <taxon>Fungi</taxon>
        <taxon>Dikarya</taxon>
        <taxon>Ascomycota</taxon>
        <taxon>Pezizomycotina</taxon>
        <taxon>Eurotiomycetes</taxon>
        <taxon>Eurotiomycetidae</taxon>
        <taxon>Eurotiales</taxon>
        <taxon>Trichocomaceae</taxon>
        <taxon>Talaromyces</taxon>
        <taxon>Talaromyces sect. Islandici</taxon>
    </lineage>
</organism>
<accession>A0A7H8QTH8</accession>
<proteinExistence type="inferred from homology"/>
<dbReference type="OrthoDB" id="9332038at2759"/>
<keyword evidence="3" id="KW-0808">Transferase</keyword>
<feature type="compositionally biased region" description="Basic and acidic residues" evidence="9">
    <location>
        <begin position="76"/>
        <end position="87"/>
    </location>
</feature>
<keyword evidence="4 8" id="KW-0547">Nucleotide-binding</keyword>
<evidence type="ECO:0000256" key="4">
    <source>
        <dbReference type="ARBA" id="ARBA00022741"/>
    </source>
</evidence>
<protein>
    <recommendedName>
        <fullName evidence="1">non-specific serine/threonine protein kinase</fullName>
        <ecNumber evidence="1">2.7.11.1</ecNumber>
    </recommendedName>
</protein>